<dbReference type="InterPro" id="IPR036105">
    <property type="entry name" value="DiNase_FeMo-co_biosyn_sf"/>
</dbReference>
<evidence type="ECO:0000313" key="5">
    <source>
        <dbReference type="Proteomes" id="UP001446205"/>
    </source>
</evidence>
<feature type="region of interest" description="Disordered" evidence="2">
    <location>
        <begin position="103"/>
        <end position="128"/>
    </location>
</feature>
<dbReference type="Proteomes" id="UP001446205">
    <property type="component" value="Unassembled WGS sequence"/>
</dbReference>
<dbReference type="PANTHER" id="PTHR33937">
    <property type="entry name" value="IRON-MOLYBDENUM PROTEIN-RELATED-RELATED"/>
    <property type="match status" value="1"/>
</dbReference>
<name>A0ABU9D881_9PROT</name>
<sequence length="128" mass="14043">MKIAVASQNRKHVTGHTGRCRKFWIYEIIEGRVVDKTLLELPMEQSFHASPPNATHPLDGVQVLISGGMGQGMVTRLARKGIAGLITTEPDPDRAVALYLAGGLPQGEPEAGGEHRQMRREQHVRGKE</sequence>
<evidence type="ECO:0000256" key="2">
    <source>
        <dbReference type="SAM" id="MobiDB-lite"/>
    </source>
</evidence>
<dbReference type="Pfam" id="PF02579">
    <property type="entry name" value="Nitro_FeMo-Co"/>
    <property type="match status" value="1"/>
</dbReference>
<feature type="domain" description="Dinitrogenase iron-molybdenum cofactor biosynthesis" evidence="3">
    <location>
        <begin position="11"/>
        <end position="100"/>
    </location>
</feature>
<feature type="compositionally biased region" description="Basic and acidic residues" evidence="2">
    <location>
        <begin position="112"/>
        <end position="128"/>
    </location>
</feature>
<evidence type="ECO:0000259" key="3">
    <source>
        <dbReference type="Pfam" id="PF02579"/>
    </source>
</evidence>
<organism evidence="4 5">
    <name type="scientific">Thermithiobacillus plumbiphilus</name>
    <dbReference type="NCBI Taxonomy" id="1729899"/>
    <lineage>
        <taxon>Bacteria</taxon>
        <taxon>Pseudomonadati</taxon>
        <taxon>Pseudomonadota</taxon>
        <taxon>Acidithiobacillia</taxon>
        <taxon>Acidithiobacillales</taxon>
        <taxon>Thermithiobacillaceae</taxon>
        <taxon>Thermithiobacillus</taxon>
    </lineage>
</organism>
<dbReference type="EMBL" id="JBBPCO010000004">
    <property type="protein sequence ID" value="MEK8089191.1"/>
    <property type="molecule type" value="Genomic_DNA"/>
</dbReference>
<keyword evidence="1" id="KW-0535">Nitrogen fixation</keyword>
<accession>A0ABU9D881</accession>
<gene>
    <name evidence="4" type="ORF">WOB96_05370</name>
</gene>
<keyword evidence="5" id="KW-1185">Reference proteome</keyword>
<evidence type="ECO:0000256" key="1">
    <source>
        <dbReference type="ARBA" id="ARBA00023231"/>
    </source>
</evidence>
<dbReference type="Gene3D" id="3.30.420.130">
    <property type="entry name" value="Dinitrogenase iron-molybdenum cofactor biosynthesis domain"/>
    <property type="match status" value="1"/>
</dbReference>
<comment type="caution">
    <text evidence="4">The sequence shown here is derived from an EMBL/GenBank/DDBJ whole genome shotgun (WGS) entry which is preliminary data.</text>
</comment>
<dbReference type="InterPro" id="IPR051840">
    <property type="entry name" value="NifX/NifY_domain"/>
</dbReference>
<dbReference type="RefSeq" id="WP_341370256.1">
    <property type="nucleotide sequence ID" value="NZ_JBBPCO010000004.1"/>
</dbReference>
<evidence type="ECO:0000313" key="4">
    <source>
        <dbReference type="EMBL" id="MEK8089191.1"/>
    </source>
</evidence>
<proteinExistence type="predicted"/>
<reference evidence="4 5" key="1">
    <citation type="submission" date="2024-04" db="EMBL/GenBank/DDBJ databases">
        <authorList>
            <person name="Abashina T."/>
            <person name="Shaikin A."/>
        </authorList>
    </citation>
    <scope>NUCLEOTIDE SEQUENCE [LARGE SCALE GENOMIC DNA]</scope>
    <source>
        <strain evidence="4 5">AAFK</strain>
    </source>
</reference>
<dbReference type="InterPro" id="IPR003731">
    <property type="entry name" value="Di-Nase_FeMo-co_biosynth"/>
</dbReference>
<dbReference type="SUPFAM" id="SSF53146">
    <property type="entry name" value="Nitrogenase accessory factor-like"/>
    <property type="match status" value="1"/>
</dbReference>
<dbReference type="PANTHER" id="PTHR33937:SF2">
    <property type="entry name" value="DINITROGENASE IRON-MOLYBDENUM COFACTOR BIOSYNTHESIS DOMAIN-CONTAINING PROTEIN"/>
    <property type="match status" value="1"/>
</dbReference>
<protein>
    <submittedName>
        <fullName evidence="4">NifB/NifX family molybdenum-iron cluster-binding protein</fullName>
    </submittedName>
</protein>